<reference evidence="23" key="1">
    <citation type="journal article" date="2021" name="Cell">
        <title>Tracing the genetic footprints of vertebrate landing in non-teleost ray-finned fishes.</title>
        <authorList>
            <person name="Bi X."/>
            <person name="Wang K."/>
            <person name="Yang L."/>
            <person name="Pan H."/>
            <person name="Jiang H."/>
            <person name="Wei Q."/>
            <person name="Fang M."/>
            <person name="Yu H."/>
            <person name="Zhu C."/>
            <person name="Cai Y."/>
            <person name="He Y."/>
            <person name="Gan X."/>
            <person name="Zeng H."/>
            <person name="Yu D."/>
            <person name="Zhu Y."/>
            <person name="Jiang H."/>
            <person name="Qiu Q."/>
            <person name="Yang H."/>
            <person name="Zhang Y.E."/>
            <person name="Wang W."/>
            <person name="Zhu M."/>
            <person name="He S."/>
            <person name="Zhang G."/>
        </authorList>
    </citation>
    <scope>NUCLEOTIDE SEQUENCE</scope>
    <source>
        <strain evidence="23">Pddl_001</strain>
    </source>
</reference>
<feature type="transmembrane region" description="Helical" evidence="19">
    <location>
        <begin position="387"/>
        <end position="406"/>
    </location>
</feature>
<dbReference type="InterPro" id="IPR001878">
    <property type="entry name" value="Znf_CCHC"/>
</dbReference>
<dbReference type="Pfam" id="PF01284">
    <property type="entry name" value="MARVEL"/>
    <property type="match status" value="1"/>
</dbReference>
<keyword evidence="9" id="KW-0965">Cell junction</keyword>
<evidence type="ECO:0000256" key="12">
    <source>
        <dbReference type="ARBA" id="ARBA00023136"/>
    </source>
</evidence>
<dbReference type="Proteomes" id="UP001166093">
    <property type="component" value="Unassembled WGS sequence"/>
</dbReference>
<keyword evidence="10 19" id="KW-1133">Transmembrane helix</keyword>
<dbReference type="PROSITE" id="PS51225">
    <property type="entry name" value="MARVEL"/>
    <property type="match status" value="1"/>
</dbReference>
<dbReference type="InterPro" id="IPR008253">
    <property type="entry name" value="Marvel"/>
</dbReference>
<evidence type="ECO:0000259" key="21">
    <source>
        <dbReference type="PROSITE" id="PS51225"/>
    </source>
</evidence>
<accession>A0ABS2Y935</accession>
<feature type="non-terminal residue" evidence="23">
    <location>
        <position position="1"/>
    </location>
</feature>
<evidence type="ECO:0000256" key="8">
    <source>
        <dbReference type="ARBA" id="ARBA00022692"/>
    </source>
</evidence>
<evidence type="ECO:0000256" key="7">
    <source>
        <dbReference type="ARBA" id="ARBA00022553"/>
    </source>
</evidence>
<evidence type="ECO:0000256" key="6">
    <source>
        <dbReference type="ARBA" id="ARBA00022475"/>
    </source>
</evidence>
<dbReference type="Pfam" id="PF07303">
    <property type="entry name" value="Occludin_ELL"/>
    <property type="match status" value="2"/>
</dbReference>
<feature type="transmembrane region" description="Helical" evidence="19">
    <location>
        <begin position="491"/>
        <end position="512"/>
    </location>
</feature>
<dbReference type="PANTHER" id="PTHR23288:SF4">
    <property type="entry name" value="OCCLUDIN"/>
    <property type="match status" value="1"/>
</dbReference>
<feature type="domain" description="CCHC-type" evidence="20">
    <location>
        <begin position="62"/>
        <end position="76"/>
    </location>
</feature>
<keyword evidence="12 15" id="KW-0472">Membrane</keyword>
<evidence type="ECO:0000259" key="20">
    <source>
        <dbReference type="PROSITE" id="PS50158"/>
    </source>
</evidence>
<protein>
    <recommendedName>
        <fullName evidence="4">Occludin</fullName>
    </recommendedName>
</protein>
<evidence type="ECO:0000256" key="18">
    <source>
        <dbReference type="SAM" id="MobiDB-lite"/>
    </source>
</evidence>
<evidence type="ECO:0000256" key="1">
    <source>
        <dbReference type="ARBA" id="ARBA00004435"/>
    </source>
</evidence>
<dbReference type="InterPro" id="IPR031176">
    <property type="entry name" value="ELL/occludin"/>
</dbReference>
<proteinExistence type="inferred from homology"/>
<dbReference type="InterPro" id="IPR010844">
    <property type="entry name" value="Occludin_ELL"/>
</dbReference>
<evidence type="ECO:0000256" key="17">
    <source>
        <dbReference type="SAM" id="Coils"/>
    </source>
</evidence>
<feature type="domain" description="OCEL" evidence="22">
    <location>
        <begin position="637"/>
        <end position="743"/>
    </location>
</feature>
<evidence type="ECO:0000256" key="10">
    <source>
        <dbReference type="ARBA" id="ARBA00022989"/>
    </source>
</evidence>
<feature type="region of interest" description="Disordered" evidence="18">
    <location>
        <begin position="1"/>
        <end position="41"/>
    </location>
</feature>
<evidence type="ECO:0000256" key="11">
    <source>
        <dbReference type="ARBA" id="ARBA00023054"/>
    </source>
</evidence>
<organism evidence="23 24">
    <name type="scientific">Polyodon spathula</name>
    <name type="common">North American paddlefish</name>
    <name type="synonym">Squalus spathula</name>
    <dbReference type="NCBI Taxonomy" id="7913"/>
    <lineage>
        <taxon>Eukaryota</taxon>
        <taxon>Metazoa</taxon>
        <taxon>Chordata</taxon>
        <taxon>Craniata</taxon>
        <taxon>Vertebrata</taxon>
        <taxon>Euteleostomi</taxon>
        <taxon>Actinopterygii</taxon>
        <taxon>Chondrostei</taxon>
        <taxon>Acipenseriformes</taxon>
        <taxon>Polyodontidae</taxon>
        <taxon>Polyodon</taxon>
    </lineage>
</organism>
<keyword evidence="11 17" id="KW-0175">Coiled coil</keyword>
<dbReference type="SUPFAM" id="SSF144292">
    <property type="entry name" value="occludin/ELL-like"/>
    <property type="match status" value="2"/>
</dbReference>
<evidence type="ECO:0000313" key="23">
    <source>
        <dbReference type="EMBL" id="MBN3282457.1"/>
    </source>
</evidence>
<feature type="domain" description="OCEL" evidence="22">
    <location>
        <begin position="96"/>
        <end position="190"/>
    </location>
</feature>
<evidence type="ECO:0000256" key="3">
    <source>
        <dbReference type="ARBA" id="ARBA00009171"/>
    </source>
</evidence>
<feature type="compositionally biased region" description="Basic and acidic residues" evidence="18">
    <location>
        <begin position="15"/>
        <end position="27"/>
    </location>
</feature>
<feature type="compositionally biased region" description="Basic and acidic residues" evidence="18">
    <location>
        <begin position="638"/>
        <end position="652"/>
    </location>
</feature>
<keyword evidence="14" id="KW-0862">Zinc</keyword>
<comment type="caution">
    <text evidence="23">The sequence shown here is derived from an EMBL/GenBank/DDBJ whole genome shotgun (WGS) entry which is preliminary data.</text>
</comment>
<feature type="transmembrane region" description="Helical" evidence="19">
    <location>
        <begin position="306"/>
        <end position="328"/>
    </location>
</feature>
<evidence type="ECO:0000256" key="14">
    <source>
        <dbReference type="PROSITE-ProRule" id="PRU00047"/>
    </source>
</evidence>
<dbReference type="EMBL" id="JAAWVQ010118033">
    <property type="protein sequence ID" value="MBN3282457.1"/>
    <property type="molecule type" value="Genomic_DNA"/>
</dbReference>
<keyword evidence="7" id="KW-0597">Phosphoprotein</keyword>
<feature type="domain" description="MARVEL" evidence="21">
    <location>
        <begin position="299"/>
        <end position="516"/>
    </location>
</feature>
<dbReference type="PANTHER" id="PTHR23288">
    <property type="entry name" value="OCCLUDIN AND RNA POLYMERASE II ELONGATION FACTOR ELL"/>
    <property type="match status" value="1"/>
</dbReference>
<dbReference type="PRINTS" id="PR01258">
    <property type="entry name" value="OCCLUDIN"/>
</dbReference>
<feature type="compositionally biased region" description="Low complexity" evidence="18">
    <location>
        <begin position="586"/>
        <end position="603"/>
    </location>
</feature>
<evidence type="ECO:0000259" key="22">
    <source>
        <dbReference type="PROSITE" id="PS51980"/>
    </source>
</evidence>
<name>A0ABS2Y935_POLSP</name>
<evidence type="ECO:0000256" key="9">
    <source>
        <dbReference type="ARBA" id="ARBA00022949"/>
    </source>
</evidence>
<keyword evidence="13" id="KW-1015">Disulfide bond</keyword>
<feature type="transmembrane region" description="Helical" evidence="19">
    <location>
        <begin position="418"/>
        <end position="442"/>
    </location>
</feature>
<feature type="region of interest" description="Disordered" evidence="18">
    <location>
        <begin position="570"/>
        <end position="652"/>
    </location>
</feature>
<keyword evidence="8 15" id="KW-0812">Transmembrane</keyword>
<dbReference type="PROSITE" id="PS50158">
    <property type="entry name" value="ZF_CCHC"/>
    <property type="match status" value="1"/>
</dbReference>
<evidence type="ECO:0000256" key="13">
    <source>
        <dbReference type="ARBA" id="ARBA00023157"/>
    </source>
</evidence>
<dbReference type="PROSITE" id="PS51980">
    <property type="entry name" value="OCEL"/>
    <property type="match status" value="2"/>
</dbReference>
<sequence>MCAPTKTPFGMKPTGRGEKEVPSAQKEEEGEEWPVLEASEGATRQEGSWNTYLNALEVLCVCLICGKWGHFTVNCPLQEKEEEVLGPLVRESLDISSKAIKYPNIKTDDERDRYKAVFNDQHSEYKELHAEVQAVLKKFTEMDSVMKKLPRFPENQMDPAFLEKKERCEYLKSKLSHIKQKIQEYDKVMGWNDGYMGERLSLQPMKERSGLTNLFSLGFRPVQSSLTSLQVEGNQLKFLGTTMSSKPYGSPPPYQPGSGYNPSNFAPSRDIYGEPMGSQPAFSYYPEEEKEQNFYKWNSPPGIIKILSVIIVVLCVGIFACIASTLAWDTDMTNVGGMGMGMGTGIGGYGGTYGSGFGSGSSSYGGYSGAGLGVGGNYTDPRTAKGFMIAMAAICFVAMLVVFIITVSRSNIGRSRKFYLAVIIFCTILAIMIFIATIVYLIGVNPTAQAAGSAFYNQVVMLCAQFQNPQQSGIFINQYLYHYCVVEPQEAIAIVFGVIVTVALAIIIFFAVKTRGKINKYGKMNINWEKEHVPVEGTANVEDWVNNVTGEPGDLVSDYPEKFNSSMCVVDEEPSRFQSPPPLSNPSPKVFSSSSDDLSTQGKPPKRRPGRARRTDTQGYDTDYTTGAESGEELDNADLEREYPPIRGDQQRQEYKCEFDADLQEYKKLQAEMDEINKDLSRLDRKLDELQEGTQEYESVADEFYLLKDEKKSADYQKKKQRCKYLKAKLSHIKKMVADYDRS</sequence>
<feature type="non-terminal residue" evidence="23">
    <location>
        <position position="743"/>
    </location>
</feature>
<keyword evidence="14" id="KW-0863">Zinc-finger</keyword>
<evidence type="ECO:0000256" key="19">
    <source>
        <dbReference type="SAM" id="Phobius"/>
    </source>
</evidence>
<feature type="coiled-coil region" evidence="17">
    <location>
        <begin position="652"/>
        <end position="703"/>
    </location>
</feature>
<comment type="subcellular location">
    <subcellularLocation>
        <location evidence="1">Cell junction</location>
        <location evidence="1">Tight junction</location>
    </subcellularLocation>
    <subcellularLocation>
        <location evidence="2">Cell membrane</location>
        <topology evidence="2">Multi-pass membrane protein</topology>
    </subcellularLocation>
</comment>
<evidence type="ECO:0000256" key="15">
    <source>
        <dbReference type="PROSITE-ProRule" id="PRU00581"/>
    </source>
</evidence>
<gene>
    <name evidence="23" type="primary">Ocln_0</name>
    <name evidence="23" type="ORF">GTO93_0018862</name>
</gene>
<keyword evidence="5" id="KW-0796">Tight junction</keyword>
<evidence type="ECO:0000313" key="24">
    <source>
        <dbReference type="Proteomes" id="UP001166093"/>
    </source>
</evidence>
<keyword evidence="14" id="KW-0479">Metal-binding</keyword>
<evidence type="ECO:0000256" key="16">
    <source>
        <dbReference type="PROSITE-ProRule" id="PRU01324"/>
    </source>
</evidence>
<feature type="compositionally biased region" description="Low complexity" evidence="18">
    <location>
        <begin position="617"/>
        <end position="627"/>
    </location>
</feature>
<keyword evidence="6" id="KW-1003">Cell membrane</keyword>
<evidence type="ECO:0000256" key="5">
    <source>
        <dbReference type="ARBA" id="ARBA00022427"/>
    </source>
</evidence>
<evidence type="ECO:0000256" key="2">
    <source>
        <dbReference type="ARBA" id="ARBA00004651"/>
    </source>
</evidence>
<comment type="similarity">
    <text evidence="3 16">Belongs to the ELL/occludin family.</text>
</comment>
<keyword evidence="24" id="KW-1185">Reference proteome</keyword>
<evidence type="ECO:0000256" key="4">
    <source>
        <dbReference type="ARBA" id="ARBA00016772"/>
    </source>
</evidence>
<dbReference type="Gene3D" id="6.10.140.340">
    <property type="match status" value="2"/>
</dbReference>
<dbReference type="InterPro" id="IPR002958">
    <property type="entry name" value="Occludin"/>
</dbReference>